<keyword evidence="2" id="KW-0560">Oxidoreductase</keyword>
<dbReference type="InterPro" id="IPR004821">
    <property type="entry name" value="Cyt_trans-like"/>
</dbReference>
<dbReference type="InterPro" id="IPR014729">
    <property type="entry name" value="Rossmann-like_a/b/a_fold"/>
</dbReference>
<dbReference type="Gene3D" id="3.40.50.720">
    <property type="entry name" value="NAD(P)-binding Rossmann-like Domain"/>
    <property type="match status" value="1"/>
</dbReference>
<dbReference type="InterPro" id="IPR036291">
    <property type="entry name" value="NAD(P)-bd_dom_sf"/>
</dbReference>
<dbReference type="InterPro" id="IPR050984">
    <property type="entry name" value="Gfo/Idh/MocA_domain"/>
</dbReference>
<proteinExistence type="inferred from homology"/>
<feature type="domain" description="Gfo/Idh/MocA-like oxidoreductase N-terminal" evidence="3">
    <location>
        <begin position="132"/>
        <end position="244"/>
    </location>
</feature>
<accession>A0A412Y429</accession>
<dbReference type="Pfam" id="PF01467">
    <property type="entry name" value="CTP_transf_like"/>
    <property type="match status" value="1"/>
</dbReference>
<dbReference type="InterPro" id="IPR000683">
    <property type="entry name" value="Gfo/Idh/MocA-like_OxRdtase_N"/>
</dbReference>
<evidence type="ECO:0000259" key="4">
    <source>
        <dbReference type="Pfam" id="PF01467"/>
    </source>
</evidence>
<dbReference type="NCBIfam" id="TIGR00125">
    <property type="entry name" value="cyt_tran_rel"/>
    <property type="match status" value="1"/>
</dbReference>
<dbReference type="AlphaFoldDB" id="A0A412Y429"/>
<evidence type="ECO:0000256" key="1">
    <source>
        <dbReference type="ARBA" id="ARBA00010928"/>
    </source>
</evidence>
<keyword evidence="5" id="KW-0808">Transferase</keyword>
<dbReference type="SUPFAM" id="SSF51735">
    <property type="entry name" value="NAD(P)-binding Rossmann-fold domains"/>
    <property type="match status" value="1"/>
</dbReference>
<dbReference type="GO" id="GO:0000166">
    <property type="term" value="F:nucleotide binding"/>
    <property type="evidence" value="ECO:0007669"/>
    <property type="project" value="InterPro"/>
</dbReference>
<feature type="domain" description="Cytidyltransferase-like" evidence="4">
    <location>
        <begin position="5"/>
        <end position="126"/>
    </location>
</feature>
<dbReference type="SUPFAM" id="SSF52374">
    <property type="entry name" value="Nucleotidylyl transferase"/>
    <property type="match status" value="1"/>
</dbReference>
<dbReference type="Gene3D" id="3.30.360.10">
    <property type="entry name" value="Dihydrodipicolinate Reductase, domain 2"/>
    <property type="match status" value="1"/>
</dbReference>
<dbReference type="GO" id="GO:0016491">
    <property type="term" value="F:oxidoreductase activity"/>
    <property type="evidence" value="ECO:0007669"/>
    <property type="project" value="UniProtKB-KW"/>
</dbReference>
<sequence>MKRVITYGTFDLLHQGHINLLRRAKQLGDYLIVGITSDSFDKERGKLNVCNNVLERVEDVRKTGLADEIIIEDYVGQKIDDIQKYNIDIFAIGSDWQGKFDYLKEFCEVAYLPRTKGVSSTMLREKQQKNYRLGIIGTGRIAKRFVTEIQYVSGVEPYSVLNPNMEEAKSFAKKYNILEVYSDFNSFIRKIDAVYIASPHLTHYAYIKQALLAGKHVLCEIPMVLSAREAQELYLLAEEKKLVLLEANKTAHCPAFTHLVTLVKSGVIGEVVDIRSSLSKLLLGNLRELDVEQAGGSITELSPLPLLSIIKILGKEIRNMHFYSKLQNNVDIFTKGVFNYDTAIATITLGLGVKTEGNLVISGTKGYVYVPAPWWKTDYFELRFEDQNLNKKYFYSFDGEGLRYELQEFISMITNSRLSSYRLRRSESILIASVIESYRKGNNVIIMK</sequence>
<dbReference type="Proteomes" id="UP000286270">
    <property type="component" value="Unassembled WGS sequence"/>
</dbReference>
<comment type="similarity">
    <text evidence="1">Belongs to the Gfo/Idh/MocA family.</text>
</comment>
<dbReference type="RefSeq" id="WP_122142842.1">
    <property type="nucleotide sequence ID" value="NZ_JAFKPL010000008.1"/>
</dbReference>
<dbReference type="EMBL" id="QRZH01000011">
    <property type="protein sequence ID" value="RGV52169.1"/>
    <property type="molecule type" value="Genomic_DNA"/>
</dbReference>
<evidence type="ECO:0000259" key="3">
    <source>
        <dbReference type="Pfam" id="PF01408"/>
    </source>
</evidence>
<dbReference type="GO" id="GO:0016779">
    <property type="term" value="F:nucleotidyltransferase activity"/>
    <property type="evidence" value="ECO:0007669"/>
    <property type="project" value="UniProtKB-KW"/>
</dbReference>
<keyword evidence="5" id="KW-0548">Nucleotidyltransferase</keyword>
<name>A0A412Y429_BACFG</name>
<protein>
    <submittedName>
        <fullName evidence="5">Glycerol-3-phosphate cytidylyltransferase</fullName>
    </submittedName>
</protein>
<organism evidence="5 6">
    <name type="scientific">Bacteroides fragilis</name>
    <dbReference type="NCBI Taxonomy" id="817"/>
    <lineage>
        <taxon>Bacteria</taxon>
        <taxon>Pseudomonadati</taxon>
        <taxon>Bacteroidota</taxon>
        <taxon>Bacteroidia</taxon>
        <taxon>Bacteroidales</taxon>
        <taxon>Bacteroidaceae</taxon>
        <taxon>Bacteroides</taxon>
    </lineage>
</organism>
<evidence type="ECO:0000313" key="5">
    <source>
        <dbReference type="EMBL" id="RGV52169.1"/>
    </source>
</evidence>
<comment type="caution">
    <text evidence="5">The sequence shown here is derived from an EMBL/GenBank/DDBJ whole genome shotgun (WGS) entry which is preliminary data.</text>
</comment>
<gene>
    <name evidence="5" type="ORF">DWW08_13470</name>
</gene>
<dbReference type="Gene3D" id="3.40.50.620">
    <property type="entry name" value="HUPs"/>
    <property type="match status" value="1"/>
</dbReference>
<dbReference type="PANTHER" id="PTHR22604:SF105">
    <property type="entry name" value="TRANS-1,2-DIHYDROBENZENE-1,2-DIOL DEHYDROGENASE"/>
    <property type="match status" value="1"/>
</dbReference>
<dbReference type="Pfam" id="PF01408">
    <property type="entry name" value="GFO_IDH_MocA"/>
    <property type="match status" value="1"/>
</dbReference>
<evidence type="ECO:0000256" key="2">
    <source>
        <dbReference type="ARBA" id="ARBA00023002"/>
    </source>
</evidence>
<dbReference type="SUPFAM" id="SSF55347">
    <property type="entry name" value="Glyceraldehyde-3-phosphate dehydrogenase-like, C-terminal domain"/>
    <property type="match status" value="1"/>
</dbReference>
<dbReference type="PANTHER" id="PTHR22604">
    <property type="entry name" value="OXIDOREDUCTASES"/>
    <property type="match status" value="1"/>
</dbReference>
<reference evidence="5 6" key="1">
    <citation type="submission" date="2018-08" db="EMBL/GenBank/DDBJ databases">
        <title>A genome reference for cultivated species of the human gut microbiota.</title>
        <authorList>
            <person name="Zou Y."/>
            <person name="Xue W."/>
            <person name="Luo G."/>
        </authorList>
    </citation>
    <scope>NUCLEOTIDE SEQUENCE [LARGE SCALE GENOMIC DNA]</scope>
    <source>
        <strain evidence="5 6">AF14-26</strain>
    </source>
</reference>
<evidence type="ECO:0000313" key="6">
    <source>
        <dbReference type="Proteomes" id="UP000286270"/>
    </source>
</evidence>